<feature type="transmembrane region" description="Helical" evidence="1">
    <location>
        <begin position="33"/>
        <end position="52"/>
    </location>
</feature>
<sequence>MASPNHKKAIIGIILILIGSVFLLDNLGYDIDIPYYLFSWPAIFVVIGVINLLSGNGRASLIFFGLAGVFYLHHYDIIRIGELWPIVLIIIGLSFIFRRKGVPRSGSESSDDYFDEIAIFGGSEKKFVSKNLQGGKITNIFGGSDIDLRGSTPVDGAVIEVFTMFGGCDLKLPAEWNVKVDTTAIFGGFSDARTNVDPDAKVTVHLKGFTMFGGGEIKN</sequence>
<feature type="domain" description="LiaF transmembrane" evidence="2">
    <location>
        <begin position="10"/>
        <end position="100"/>
    </location>
</feature>
<accession>A0A239ETM5</accession>
<dbReference type="AlphaFoldDB" id="A0A239ETM5"/>
<evidence type="ECO:0000313" key="4">
    <source>
        <dbReference type="Proteomes" id="UP000198393"/>
    </source>
</evidence>
<dbReference type="RefSeq" id="WP_089355095.1">
    <property type="nucleotide sequence ID" value="NZ_FZPD01000001.1"/>
</dbReference>
<dbReference type="InterPro" id="IPR054331">
    <property type="entry name" value="LiaF_TM"/>
</dbReference>
<gene>
    <name evidence="3" type="ORF">SAMN05421640_0320</name>
</gene>
<proteinExistence type="predicted"/>
<keyword evidence="1" id="KW-1133">Transmembrane helix</keyword>
<dbReference type="Pfam" id="PF22570">
    <property type="entry name" value="LiaF-TM"/>
    <property type="match status" value="1"/>
</dbReference>
<protein>
    <recommendedName>
        <fullName evidence="2">LiaF transmembrane domain-containing protein</fullName>
    </recommendedName>
</protein>
<evidence type="ECO:0000259" key="2">
    <source>
        <dbReference type="Pfam" id="PF22570"/>
    </source>
</evidence>
<keyword evidence="1" id="KW-0472">Membrane</keyword>
<evidence type="ECO:0000313" key="3">
    <source>
        <dbReference type="EMBL" id="SNS47949.1"/>
    </source>
</evidence>
<feature type="transmembrane region" description="Helical" evidence="1">
    <location>
        <begin position="81"/>
        <end position="97"/>
    </location>
</feature>
<dbReference type="EMBL" id="FZPD01000001">
    <property type="protein sequence ID" value="SNS47949.1"/>
    <property type="molecule type" value="Genomic_DNA"/>
</dbReference>
<dbReference type="OrthoDB" id="129627at2"/>
<dbReference type="Proteomes" id="UP000198393">
    <property type="component" value="Unassembled WGS sequence"/>
</dbReference>
<feature type="transmembrane region" description="Helical" evidence="1">
    <location>
        <begin position="9"/>
        <end position="27"/>
    </location>
</feature>
<keyword evidence="1" id="KW-0812">Transmembrane</keyword>
<dbReference type="PANTHER" id="PTHR40763:SF5">
    <property type="entry name" value="MEMBRANE PROTEIN"/>
    <property type="match status" value="1"/>
</dbReference>
<name>A0A239ETM5_EKHLU</name>
<evidence type="ECO:0000256" key="1">
    <source>
        <dbReference type="SAM" id="Phobius"/>
    </source>
</evidence>
<dbReference type="PANTHER" id="PTHR40763">
    <property type="entry name" value="MEMBRANE PROTEIN-RELATED"/>
    <property type="match status" value="1"/>
</dbReference>
<organism evidence="3 4">
    <name type="scientific">Ekhidna lutea</name>
    <dbReference type="NCBI Taxonomy" id="447679"/>
    <lineage>
        <taxon>Bacteria</taxon>
        <taxon>Pseudomonadati</taxon>
        <taxon>Bacteroidota</taxon>
        <taxon>Cytophagia</taxon>
        <taxon>Cytophagales</taxon>
        <taxon>Reichenbachiellaceae</taxon>
        <taxon>Ekhidna</taxon>
    </lineage>
</organism>
<keyword evidence="4" id="KW-1185">Reference proteome</keyword>
<reference evidence="3 4" key="1">
    <citation type="submission" date="2017-06" db="EMBL/GenBank/DDBJ databases">
        <authorList>
            <person name="Kim H.J."/>
            <person name="Triplett B.A."/>
        </authorList>
    </citation>
    <scope>NUCLEOTIDE SEQUENCE [LARGE SCALE GENOMIC DNA]</scope>
    <source>
        <strain evidence="3 4">DSM 19307</strain>
    </source>
</reference>